<evidence type="ECO:0000259" key="1">
    <source>
        <dbReference type="Pfam" id="PF07110"/>
    </source>
</evidence>
<accession>A0A2N5CSQ2</accession>
<dbReference type="KEGG" id="cfh:C1707_05010"/>
<dbReference type="Proteomes" id="UP000281192">
    <property type="component" value="Chromosome"/>
</dbReference>
<dbReference type="Proteomes" id="UP000234483">
    <property type="component" value="Unassembled WGS sequence"/>
</dbReference>
<keyword evidence="5" id="KW-1185">Reference proteome</keyword>
<gene>
    <name evidence="2" type="ORF">C1707_05010</name>
    <name evidence="3" type="ORF">CFHF_13785</name>
</gene>
<dbReference type="AlphaFoldDB" id="A0A2N5CSQ2"/>
<feature type="domain" description="EthD" evidence="1">
    <location>
        <begin position="17"/>
        <end position="92"/>
    </location>
</feature>
<dbReference type="OrthoDB" id="5343971at2"/>
<reference evidence="2 5" key="2">
    <citation type="submission" date="2018-01" db="EMBL/GenBank/DDBJ databases">
        <title>Complete genome sequence of Caulobacter flavus RHGG3.</title>
        <authorList>
            <person name="Yang E."/>
        </authorList>
    </citation>
    <scope>NUCLEOTIDE SEQUENCE [LARGE SCALE GENOMIC DNA]</scope>
    <source>
        <strain evidence="2 5">RHGG3</strain>
    </source>
</reference>
<dbReference type="PANTHER" id="PTHR40260">
    <property type="entry name" value="BLR8190 PROTEIN"/>
    <property type="match status" value="1"/>
</dbReference>
<dbReference type="SUPFAM" id="SSF54909">
    <property type="entry name" value="Dimeric alpha+beta barrel"/>
    <property type="match status" value="1"/>
</dbReference>
<dbReference type="Pfam" id="PF07110">
    <property type="entry name" value="EthD"/>
    <property type="match status" value="1"/>
</dbReference>
<name>A0A2N5CSQ2_9CAUL</name>
<evidence type="ECO:0000313" key="3">
    <source>
        <dbReference type="EMBL" id="PLR13909.1"/>
    </source>
</evidence>
<dbReference type="InterPro" id="IPR009799">
    <property type="entry name" value="EthD_dom"/>
</dbReference>
<evidence type="ECO:0000313" key="2">
    <source>
        <dbReference type="EMBL" id="AYV45664.1"/>
    </source>
</evidence>
<dbReference type="Gene3D" id="3.30.70.100">
    <property type="match status" value="1"/>
</dbReference>
<dbReference type="PANTHER" id="PTHR40260:SF2">
    <property type="entry name" value="BLR8190 PROTEIN"/>
    <property type="match status" value="1"/>
</dbReference>
<reference evidence="3 4" key="1">
    <citation type="submission" date="2017-12" db="EMBL/GenBank/DDBJ databases">
        <title>The genome sequence of Caulobacter flavus CGMCC1 15093.</title>
        <authorList>
            <person name="Gao J."/>
            <person name="Mao X."/>
            <person name="Sun J."/>
        </authorList>
    </citation>
    <scope>NUCLEOTIDE SEQUENCE [LARGE SCALE GENOMIC DNA]</scope>
    <source>
        <strain evidence="3 4">CGMCC1 15093</strain>
    </source>
</reference>
<dbReference type="EMBL" id="CP026100">
    <property type="protein sequence ID" value="AYV45664.1"/>
    <property type="molecule type" value="Genomic_DNA"/>
</dbReference>
<evidence type="ECO:0000313" key="5">
    <source>
        <dbReference type="Proteomes" id="UP000281192"/>
    </source>
</evidence>
<evidence type="ECO:0000313" key="4">
    <source>
        <dbReference type="Proteomes" id="UP000234483"/>
    </source>
</evidence>
<proteinExistence type="predicted"/>
<organism evidence="3 4">
    <name type="scientific">Caulobacter flavus</name>
    <dbReference type="NCBI Taxonomy" id="1679497"/>
    <lineage>
        <taxon>Bacteria</taxon>
        <taxon>Pseudomonadati</taxon>
        <taxon>Pseudomonadota</taxon>
        <taxon>Alphaproteobacteria</taxon>
        <taxon>Caulobacterales</taxon>
        <taxon>Caulobacteraceae</taxon>
        <taxon>Caulobacter</taxon>
    </lineage>
</organism>
<dbReference type="RefSeq" id="WP_101713578.1">
    <property type="nucleotide sequence ID" value="NZ_CP026100.1"/>
</dbReference>
<protein>
    <submittedName>
        <fullName evidence="3">EthD family reductase</fullName>
    </submittedName>
</protein>
<dbReference type="EMBL" id="PJRQ01000026">
    <property type="protein sequence ID" value="PLR13909.1"/>
    <property type="molecule type" value="Genomic_DNA"/>
</dbReference>
<sequence length="103" mass="10948">MAVFTVLYPARDGARFDHDYYKAVHIPLAEKAFGPTGLTDSRIFRGVPGPDGSPPPFVAMVHLTFRDAAALQASLGGPEAPAIQADVANFTDITPVIQISVEP</sequence>
<dbReference type="NCBIfam" id="TIGR02118">
    <property type="entry name" value="EthD family reductase"/>
    <property type="match status" value="1"/>
</dbReference>
<dbReference type="InterPro" id="IPR011008">
    <property type="entry name" value="Dimeric_a/b-barrel"/>
</dbReference>
<dbReference type="GO" id="GO:0016491">
    <property type="term" value="F:oxidoreductase activity"/>
    <property type="evidence" value="ECO:0007669"/>
    <property type="project" value="InterPro"/>
</dbReference>